<dbReference type="InterPro" id="IPR052894">
    <property type="entry name" value="AsmA-related"/>
</dbReference>
<dbReference type="AlphaFoldDB" id="A0A2I0QZJ1"/>
<protein>
    <submittedName>
        <fullName evidence="3">Uncharacterized protein</fullName>
    </submittedName>
</protein>
<organism evidence="3 4">
    <name type="scientific">Brumimicrobium salinarum</name>
    <dbReference type="NCBI Taxonomy" id="2058658"/>
    <lineage>
        <taxon>Bacteria</taxon>
        <taxon>Pseudomonadati</taxon>
        <taxon>Bacteroidota</taxon>
        <taxon>Flavobacteriia</taxon>
        <taxon>Flavobacteriales</taxon>
        <taxon>Crocinitomicaceae</taxon>
        <taxon>Brumimicrobium</taxon>
    </lineage>
</organism>
<dbReference type="RefSeq" id="WP_101335572.1">
    <property type="nucleotide sequence ID" value="NZ_PJNI01000019.1"/>
</dbReference>
<keyword evidence="2" id="KW-0472">Membrane</keyword>
<evidence type="ECO:0000256" key="1">
    <source>
        <dbReference type="SAM" id="MobiDB-lite"/>
    </source>
</evidence>
<comment type="caution">
    <text evidence="3">The sequence shown here is derived from an EMBL/GenBank/DDBJ whole genome shotgun (WGS) entry which is preliminary data.</text>
</comment>
<dbReference type="Proteomes" id="UP000236654">
    <property type="component" value="Unassembled WGS sequence"/>
</dbReference>
<dbReference type="GO" id="GO:0090313">
    <property type="term" value="P:regulation of protein targeting to membrane"/>
    <property type="evidence" value="ECO:0007669"/>
    <property type="project" value="TreeGrafter"/>
</dbReference>
<keyword evidence="2" id="KW-1133">Transmembrane helix</keyword>
<evidence type="ECO:0000313" key="4">
    <source>
        <dbReference type="Proteomes" id="UP000236654"/>
    </source>
</evidence>
<name>A0A2I0QZJ1_9FLAO</name>
<feature type="transmembrane region" description="Helical" evidence="2">
    <location>
        <begin position="12"/>
        <end position="31"/>
    </location>
</feature>
<feature type="compositionally biased region" description="Basic and acidic residues" evidence="1">
    <location>
        <begin position="823"/>
        <end position="854"/>
    </location>
</feature>
<keyword evidence="2" id="KW-0812">Transmembrane</keyword>
<proteinExistence type="predicted"/>
<accession>A0A2I0QZJ1</accession>
<dbReference type="PANTHER" id="PTHR30441:SF8">
    <property type="entry name" value="DUF748 DOMAIN-CONTAINING PROTEIN"/>
    <property type="match status" value="1"/>
</dbReference>
<reference evidence="3 4" key="1">
    <citation type="submission" date="2017-12" db="EMBL/GenBank/DDBJ databases">
        <title>The draft genome sequence of Brumimicrobium saltpan LHR20.</title>
        <authorList>
            <person name="Do Z.-J."/>
            <person name="Luo H.-R."/>
        </authorList>
    </citation>
    <scope>NUCLEOTIDE SEQUENCE [LARGE SCALE GENOMIC DNA]</scope>
    <source>
        <strain evidence="3 4">LHR20</strain>
    </source>
</reference>
<feature type="compositionally biased region" description="Acidic residues" evidence="1">
    <location>
        <begin position="874"/>
        <end position="885"/>
    </location>
</feature>
<feature type="region of interest" description="Disordered" evidence="1">
    <location>
        <begin position="823"/>
        <end position="885"/>
    </location>
</feature>
<evidence type="ECO:0000256" key="2">
    <source>
        <dbReference type="SAM" id="Phobius"/>
    </source>
</evidence>
<keyword evidence="4" id="KW-1185">Reference proteome</keyword>
<sequence length="885" mass="101322">MNWRKILNISKWFLGIIVALMLLVSALLLVFKDNIKEYALAEANQYLNKRVHIGYIDVGIWKTFPDLTLSFDDVLVHSRFEHEQTKDTAIYAQQINLRFNPIDFFKGKYDVHSIDISEAKLNLEIRKDGSINYDFLKPSSDSSSSPFAFNLNNIQLINTDFSYRNHSTQQYYTGYFKHLDLAGSFNEKQFLLDAETDFVINSIQSKAIKLIENKNAKCEISIKMDQEQNIFEIKTADVSINKLPFLVKGKVTPDSLDFYIGAKNLNLADVAHNFSFKELDVVDEINGKGNVNFELFIQGENQKTSAPAIESTFEVKNGSLSDNGFSLSNINLSGKYSNGVLNGKEEIELSSITFKSLNETFKGQVNITDFNQPRLQGNAKGLLNLKAIHRLFGPFKMQYLTGSIGVNGSFDVRLNQPQIDPKDITIYKLRSTLELESIETQFEKDQRILKVNSGEITIRNQFAGITDLSIALNNSSILLDGEFNHLVDYFKGAGKLKAEANVTSTFLNLDDLSVENNNQQRTKAWLLPNDINGTLILALDKVRYSNHDYENINSKMIFGKHQLTFPILEGENVGIQLKGDLKITEEKPMYLSIETNLRSKNVQFKPLFREWNNFDQTVIQSENIKGNAAIQLYFKGPFDLYNEEIIKEAFDVKAKIKINNGALMHVQTFTEITNSLRNSSAKLLLSKGKINDFEKKLLNLEFDSFENELRIKDGIITIPHMKVKSNALDFSLEGTHSFKNEIDYSFNFRFRELKGNKTSEFGDIKDDGTGFKIFLKMFGTIDNPKFSWDKEAQQIEKQVNKEKAKKDLKSALKTGFGINKKDSTVQEITPKNEEKEDVIMDFGHEDEKDFEPEQKKKKKNALQRKIDQWKKENQEEEKEPDFQFD</sequence>
<dbReference type="GO" id="GO:0005886">
    <property type="term" value="C:plasma membrane"/>
    <property type="evidence" value="ECO:0007669"/>
    <property type="project" value="TreeGrafter"/>
</dbReference>
<feature type="compositionally biased region" description="Basic and acidic residues" evidence="1">
    <location>
        <begin position="864"/>
        <end position="873"/>
    </location>
</feature>
<dbReference type="OrthoDB" id="596403at2"/>
<gene>
    <name evidence="3" type="ORF">CW751_13555</name>
</gene>
<evidence type="ECO:0000313" key="3">
    <source>
        <dbReference type="EMBL" id="PKR79746.1"/>
    </source>
</evidence>
<dbReference type="PANTHER" id="PTHR30441">
    <property type="entry name" value="DUF748 DOMAIN-CONTAINING PROTEIN"/>
    <property type="match status" value="1"/>
</dbReference>
<dbReference type="EMBL" id="PJNI01000019">
    <property type="protein sequence ID" value="PKR79746.1"/>
    <property type="molecule type" value="Genomic_DNA"/>
</dbReference>